<dbReference type="RefSeq" id="WP_083674149.1">
    <property type="nucleotide sequence ID" value="NZ_FTNM01000003.1"/>
</dbReference>
<keyword evidence="3" id="KW-1185">Reference proteome</keyword>
<reference evidence="3" key="1">
    <citation type="submission" date="2017-01" db="EMBL/GenBank/DDBJ databases">
        <authorList>
            <person name="Varghese N."/>
            <person name="Submissions S."/>
        </authorList>
    </citation>
    <scope>NUCLEOTIDE SEQUENCE [LARGE SCALE GENOMIC DNA]</scope>
    <source>
        <strain evidence="3">DM9</strain>
    </source>
</reference>
<dbReference type="AlphaFoldDB" id="A0A1N6Y4A6"/>
<dbReference type="Pfam" id="PF09413">
    <property type="entry name" value="DUF2007"/>
    <property type="match status" value="1"/>
</dbReference>
<gene>
    <name evidence="2" type="ORF">SAMN05421545_2246</name>
</gene>
<dbReference type="SUPFAM" id="SSF54913">
    <property type="entry name" value="GlnB-like"/>
    <property type="match status" value="1"/>
</dbReference>
<evidence type="ECO:0000313" key="3">
    <source>
        <dbReference type="Proteomes" id="UP000185924"/>
    </source>
</evidence>
<evidence type="ECO:0000313" key="2">
    <source>
        <dbReference type="EMBL" id="SIR09309.1"/>
    </source>
</evidence>
<evidence type="ECO:0000259" key="1">
    <source>
        <dbReference type="Pfam" id="PF09413"/>
    </source>
</evidence>
<dbReference type="STRING" id="1077936.SAMN05421545_2246"/>
<dbReference type="InterPro" id="IPR018551">
    <property type="entry name" value="DUF2007"/>
</dbReference>
<dbReference type="OrthoDB" id="8480302at2"/>
<protein>
    <submittedName>
        <fullName evidence="2">Putative signal transducing protein</fullName>
    </submittedName>
</protein>
<dbReference type="Gene3D" id="3.30.70.790">
    <property type="entry name" value="UreE, C-terminal domain"/>
    <property type="match status" value="1"/>
</dbReference>
<sequence>MAERLITVATFSQPTEAHILKGRLEAEGILCFLGDEQIIAAQPFYSLAVGGVKLQVTEGDVEEALELLGRIERGTSEYIIDDNIELAPPAQVYLDTESCPICESKNISARGFLGAVLGITLPFVSKRYGCHDCGYTWKEK</sequence>
<proteinExistence type="predicted"/>
<organism evidence="2 3">
    <name type="scientific">Pontibacter lucknowensis</name>
    <dbReference type="NCBI Taxonomy" id="1077936"/>
    <lineage>
        <taxon>Bacteria</taxon>
        <taxon>Pseudomonadati</taxon>
        <taxon>Bacteroidota</taxon>
        <taxon>Cytophagia</taxon>
        <taxon>Cytophagales</taxon>
        <taxon>Hymenobacteraceae</taxon>
        <taxon>Pontibacter</taxon>
    </lineage>
</organism>
<dbReference type="InterPro" id="IPR011322">
    <property type="entry name" value="N-reg_PII-like_a/b"/>
</dbReference>
<dbReference type="EMBL" id="FTNM01000003">
    <property type="protein sequence ID" value="SIR09309.1"/>
    <property type="molecule type" value="Genomic_DNA"/>
</dbReference>
<accession>A0A1N6Y4A6</accession>
<name>A0A1N6Y4A6_9BACT</name>
<dbReference type="Proteomes" id="UP000185924">
    <property type="component" value="Unassembled WGS sequence"/>
</dbReference>
<feature type="domain" description="DUF2007" evidence="1">
    <location>
        <begin position="6"/>
        <end position="71"/>
    </location>
</feature>